<feature type="transmembrane region" description="Helical" evidence="1">
    <location>
        <begin position="292"/>
        <end position="308"/>
    </location>
</feature>
<dbReference type="EMBL" id="WIXK01000002">
    <property type="protein sequence ID" value="MQY41844.1"/>
    <property type="molecule type" value="Genomic_DNA"/>
</dbReference>
<protein>
    <recommendedName>
        <fullName evidence="4">DUF2157 domain-containing protein</fullName>
    </recommendedName>
</protein>
<dbReference type="RefSeq" id="WP_153545453.1">
    <property type="nucleotide sequence ID" value="NZ_WIXK01000002.1"/>
</dbReference>
<feature type="transmembrane region" description="Helical" evidence="1">
    <location>
        <begin position="82"/>
        <end position="100"/>
    </location>
</feature>
<evidence type="ECO:0000313" key="3">
    <source>
        <dbReference type="Proteomes" id="UP000436694"/>
    </source>
</evidence>
<feature type="transmembrane region" description="Helical" evidence="1">
    <location>
        <begin position="112"/>
        <end position="132"/>
    </location>
</feature>
<comment type="caution">
    <text evidence="2">The sequence shown here is derived from an EMBL/GenBank/DDBJ whole genome shotgun (WGS) entry which is preliminary data.</text>
</comment>
<organism evidence="2 3">
    <name type="scientific">Tritonibacter aquimaris</name>
    <dbReference type="NCBI Taxonomy" id="2663379"/>
    <lineage>
        <taxon>Bacteria</taxon>
        <taxon>Pseudomonadati</taxon>
        <taxon>Pseudomonadota</taxon>
        <taxon>Alphaproteobacteria</taxon>
        <taxon>Rhodobacterales</taxon>
        <taxon>Paracoccaceae</taxon>
        <taxon>Tritonibacter</taxon>
    </lineage>
</organism>
<feature type="transmembrane region" description="Helical" evidence="1">
    <location>
        <begin position="170"/>
        <end position="188"/>
    </location>
</feature>
<dbReference type="AlphaFoldDB" id="A0A844ATW8"/>
<evidence type="ECO:0008006" key="4">
    <source>
        <dbReference type="Google" id="ProtNLM"/>
    </source>
</evidence>
<accession>A0A844ATW8</accession>
<keyword evidence="1" id="KW-0812">Transmembrane</keyword>
<dbReference type="Proteomes" id="UP000436694">
    <property type="component" value="Unassembled WGS sequence"/>
</dbReference>
<keyword evidence="3" id="KW-1185">Reference proteome</keyword>
<feature type="transmembrane region" description="Helical" evidence="1">
    <location>
        <begin position="314"/>
        <end position="331"/>
    </location>
</feature>
<keyword evidence="1" id="KW-1133">Transmembrane helix</keyword>
<evidence type="ECO:0000313" key="2">
    <source>
        <dbReference type="EMBL" id="MQY41844.1"/>
    </source>
</evidence>
<keyword evidence="1" id="KW-0472">Membrane</keyword>
<proteinExistence type="predicted"/>
<name>A0A844ATW8_9RHOB</name>
<reference evidence="2 3" key="1">
    <citation type="submission" date="2019-10" db="EMBL/GenBank/DDBJ databases">
        <title>Epibacterium sp. nov., isolated from seawater.</title>
        <authorList>
            <person name="Zhang X."/>
            <person name="Li N."/>
        </authorList>
    </citation>
    <scope>NUCLEOTIDE SEQUENCE [LARGE SCALE GENOMIC DNA]</scope>
    <source>
        <strain evidence="2 3">SM1969</strain>
    </source>
</reference>
<sequence length="355" mass="37871">MINSDDLRAAVGSGLLNEAQAASLKALADSRRGARQDLSEGDEPFELFKGFNEIFIVVGLAILTSGWVGINSIALVATAGDVTGRIILSVVIAAAVLWGLSEYFIRKRRMVAPAIALSLLFAANAGVGFNAWLAQPFMIAQQDYTSLLMPIALSTGAIFIYWLRFKVPFAMALIAFGIFGFAFLVGGLQAGSAPSDFSDLFLLSAAGPFAFITLAVGAFVFAVAMWFDMSDPHRVTRRSAQGFWLHVIAAPALVNTIALSLLQNDTSVANLMLLGILLLFAFVAILIDRRSFLIAAIGYIVTLAATVFEGDGAAMIIFLLGIFLVVLGAFWTRIRAALLSLVSGAIPVHRLPPSH</sequence>
<gene>
    <name evidence="2" type="ORF">GG681_04275</name>
</gene>
<feature type="transmembrane region" description="Helical" evidence="1">
    <location>
        <begin position="243"/>
        <end position="262"/>
    </location>
</feature>
<evidence type="ECO:0000256" key="1">
    <source>
        <dbReference type="SAM" id="Phobius"/>
    </source>
</evidence>
<feature type="transmembrane region" description="Helical" evidence="1">
    <location>
        <begin position="268"/>
        <end position="287"/>
    </location>
</feature>
<feature type="transmembrane region" description="Helical" evidence="1">
    <location>
        <begin position="54"/>
        <end position="76"/>
    </location>
</feature>
<feature type="transmembrane region" description="Helical" evidence="1">
    <location>
        <begin position="200"/>
        <end position="223"/>
    </location>
</feature>
<feature type="transmembrane region" description="Helical" evidence="1">
    <location>
        <begin position="144"/>
        <end position="163"/>
    </location>
</feature>